<keyword evidence="7" id="KW-0067">ATP-binding</keyword>
<keyword evidence="9" id="KW-0594">Phospholipid biosynthesis</keyword>
<keyword evidence="5" id="KW-0547">Nucleotide-binding</keyword>
<dbReference type="Pfam" id="PF00781">
    <property type="entry name" value="DAGK_cat"/>
    <property type="match status" value="1"/>
</dbReference>
<name>A0A410WPP5_9BACL</name>
<dbReference type="GO" id="GO:0008654">
    <property type="term" value="P:phospholipid biosynthetic process"/>
    <property type="evidence" value="ECO:0007669"/>
    <property type="project" value="UniProtKB-KW"/>
</dbReference>
<evidence type="ECO:0000313" key="13">
    <source>
        <dbReference type="EMBL" id="QAV16290.1"/>
    </source>
</evidence>
<dbReference type="SMART" id="SM00046">
    <property type="entry name" value="DAGKc"/>
    <property type="match status" value="1"/>
</dbReference>
<dbReference type="Proteomes" id="UP001527202">
    <property type="component" value="Unassembled WGS sequence"/>
</dbReference>
<dbReference type="Gene3D" id="2.60.200.40">
    <property type="match status" value="1"/>
</dbReference>
<dbReference type="PANTHER" id="PTHR12358:SF107">
    <property type="entry name" value="LIPID KINASE BMRU-RELATED"/>
    <property type="match status" value="1"/>
</dbReference>
<dbReference type="RefSeq" id="WP_042231368.1">
    <property type="nucleotide sequence ID" value="NZ_CP026520.1"/>
</dbReference>
<dbReference type="Proteomes" id="UP000288943">
    <property type="component" value="Chromosome"/>
</dbReference>
<dbReference type="InterPro" id="IPR016064">
    <property type="entry name" value="NAD/diacylglycerol_kinase_sf"/>
</dbReference>
<dbReference type="GeneID" id="95373326"/>
<reference evidence="13 14" key="1">
    <citation type="submission" date="2018-01" db="EMBL/GenBank/DDBJ databases">
        <title>The whole genome sequencing and assembly of Paenibacillus chitinolyticus KCCM 41400 strain.</title>
        <authorList>
            <person name="Kim J.-Y."/>
            <person name="Park M.-K."/>
            <person name="Lee Y.-J."/>
            <person name="Yi H."/>
            <person name="Bahn Y.-S."/>
            <person name="Kim J.F."/>
            <person name="Lee D.-W."/>
        </authorList>
    </citation>
    <scope>NUCLEOTIDE SEQUENCE [LARGE SCALE GENOMIC DNA]</scope>
    <source>
        <strain evidence="13 14">KCCM 41400</strain>
    </source>
</reference>
<feature type="domain" description="DAGKc" evidence="11">
    <location>
        <begin position="1"/>
        <end position="131"/>
    </location>
</feature>
<dbReference type="EMBL" id="CP026520">
    <property type="protein sequence ID" value="QAV16290.1"/>
    <property type="molecule type" value="Genomic_DNA"/>
</dbReference>
<gene>
    <name evidence="12" type="ORF">M5X16_23630</name>
    <name evidence="13" type="ORF">PC41400_00665</name>
</gene>
<dbReference type="KEGG" id="pchi:PC41400_00665"/>
<evidence type="ECO:0000256" key="9">
    <source>
        <dbReference type="ARBA" id="ARBA00023209"/>
    </source>
</evidence>
<dbReference type="InterPro" id="IPR050187">
    <property type="entry name" value="Lipid_Phosphate_FormReg"/>
</dbReference>
<comment type="cofactor">
    <cofactor evidence="1">
        <name>Mg(2+)</name>
        <dbReference type="ChEBI" id="CHEBI:18420"/>
    </cofactor>
</comment>
<accession>A0A410WPP5</accession>
<dbReference type="GO" id="GO:0005886">
    <property type="term" value="C:plasma membrane"/>
    <property type="evidence" value="ECO:0007669"/>
    <property type="project" value="TreeGrafter"/>
</dbReference>
<comment type="similarity">
    <text evidence="2">Belongs to the diacylglycerol/lipid kinase family.</text>
</comment>
<reference evidence="12 15" key="2">
    <citation type="submission" date="2022-05" db="EMBL/GenBank/DDBJ databases">
        <title>Genome Sequencing of Bee-Associated Microbes.</title>
        <authorList>
            <person name="Dunlap C."/>
        </authorList>
    </citation>
    <scope>NUCLEOTIDE SEQUENCE [LARGE SCALE GENOMIC DNA]</scope>
    <source>
        <strain evidence="12 15">NRRL B-23120</strain>
    </source>
</reference>
<evidence type="ECO:0000256" key="3">
    <source>
        <dbReference type="ARBA" id="ARBA00022516"/>
    </source>
</evidence>
<dbReference type="PANTHER" id="PTHR12358">
    <property type="entry name" value="SPHINGOSINE KINASE"/>
    <property type="match status" value="1"/>
</dbReference>
<dbReference type="Pfam" id="PF19279">
    <property type="entry name" value="YegS_C"/>
    <property type="match status" value="1"/>
</dbReference>
<evidence type="ECO:0000256" key="10">
    <source>
        <dbReference type="ARBA" id="ARBA00023264"/>
    </source>
</evidence>
<dbReference type="NCBIfam" id="TIGR00147">
    <property type="entry name" value="YegS/Rv2252/BmrU family lipid kinase"/>
    <property type="match status" value="1"/>
</dbReference>
<dbReference type="AlphaFoldDB" id="A0A410WPP5"/>
<dbReference type="InterPro" id="IPR005218">
    <property type="entry name" value="Diacylglycerol/lipid_kinase"/>
</dbReference>
<proteinExistence type="inferred from homology"/>
<keyword evidence="15" id="KW-1185">Reference proteome</keyword>
<keyword evidence="6 13" id="KW-0418">Kinase</keyword>
<evidence type="ECO:0000256" key="6">
    <source>
        <dbReference type="ARBA" id="ARBA00022777"/>
    </source>
</evidence>
<evidence type="ECO:0000256" key="7">
    <source>
        <dbReference type="ARBA" id="ARBA00022840"/>
    </source>
</evidence>
<evidence type="ECO:0000256" key="2">
    <source>
        <dbReference type="ARBA" id="ARBA00005983"/>
    </source>
</evidence>
<organism evidence="13 14">
    <name type="scientific">Paenibacillus chitinolyticus</name>
    <dbReference type="NCBI Taxonomy" id="79263"/>
    <lineage>
        <taxon>Bacteria</taxon>
        <taxon>Bacillati</taxon>
        <taxon>Bacillota</taxon>
        <taxon>Bacilli</taxon>
        <taxon>Bacillales</taxon>
        <taxon>Paenibacillaceae</taxon>
        <taxon>Paenibacillus</taxon>
    </lineage>
</organism>
<evidence type="ECO:0000256" key="4">
    <source>
        <dbReference type="ARBA" id="ARBA00022679"/>
    </source>
</evidence>
<protein>
    <submittedName>
        <fullName evidence="12 13">Lipid kinase</fullName>
    </submittedName>
</protein>
<dbReference type="InterPro" id="IPR045540">
    <property type="entry name" value="YegS/DAGK_C"/>
</dbReference>
<dbReference type="SUPFAM" id="SSF111331">
    <property type="entry name" value="NAD kinase/diacylglycerol kinase-like"/>
    <property type="match status" value="1"/>
</dbReference>
<dbReference type="GO" id="GO:0004143">
    <property type="term" value="F:ATP-dependent diacylglycerol kinase activity"/>
    <property type="evidence" value="ECO:0007669"/>
    <property type="project" value="TreeGrafter"/>
</dbReference>
<evidence type="ECO:0000256" key="8">
    <source>
        <dbReference type="ARBA" id="ARBA00023098"/>
    </source>
</evidence>
<sequence>MFGKAILIHNGSAGQAETGSRLGAVIGPLEAGIEELTLVQTKEPGDAERICRERGEETDLLLVLGGDGTVHECVNGLAPLADPPVVGILPGGTCNDFSRALYIPQELGRAAEALMQGRTRPVDIGRANDRYFSNFFGIGLITDASVNINPQLKGTIGKLSYFISTLQTAASADPFRFTLEHDSGRTDGEAVMLFVANGRFLGTRPLPLAADALYDGVLDVAIIREAGLPLLKELFKIKNFGEWDSEKSSFEFIRTTSLKLTTDQPMQADMDGEIYAHTPASISVLGKKLTFLVGEEQP</sequence>
<dbReference type="EMBL" id="JAMDMJ010000034">
    <property type="protein sequence ID" value="MCY9598751.1"/>
    <property type="molecule type" value="Genomic_DNA"/>
</dbReference>
<keyword evidence="8" id="KW-0443">Lipid metabolism</keyword>
<evidence type="ECO:0000313" key="15">
    <source>
        <dbReference type="Proteomes" id="UP001527202"/>
    </source>
</evidence>
<dbReference type="GO" id="GO:0005524">
    <property type="term" value="F:ATP binding"/>
    <property type="evidence" value="ECO:0007669"/>
    <property type="project" value="UniProtKB-KW"/>
</dbReference>
<dbReference type="InterPro" id="IPR001206">
    <property type="entry name" value="Diacylglycerol_kinase_cat_dom"/>
</dbReference>
<evidence type="ECO:0000256" key="1">
    <source>
        <dbReference type="ARBA" id="ARBA00001946"/>
    </source>
</evidence>
<evidence type="ECO:0000313" key="12">
    <source>
        <dbReference type="EMBL" id="MCY9598751.1"/>
    </source>
</evidence>
<keyword evidence="10" id="KW-1208">Phospholipid metabolism</keyword>
<evidence type="ECO:0000313" key="14">
    <source>
        <dbReference type="Proteomes" id="UP000288943"/>
    </source>
</evidence>
<dbReference type="Gene3D" id="3.40.50.10330">
    <property type="entry name" value="Probable inorganic polyphosphate/atp-NAD kinase, domain 1"/>
    <property type="match status" value="1"/>
</dbReference>
<evidence type="ECO:0000256" key="5">
    <source>
        <dbReference type="ARBA" id="ARBA00022741"/>
    </source>
</evidence>
<dbReference type="InterPro" id="IPR017438">
    <property type="entry name" value="ATP-NAD_kinase_N"/>
</dbReference>
<dbReference type="PROSITE" id="PS50146">
    <property type="entry name" value="DAGK"/>
    <property type="match status" value="1"/>
</dbReference>
<evidence type="ECO:0000259" key="11">
    <source>
        <dbReference type="PROSITE" id="PS50146"/>
    </source>
</evidence>
<keyword evidence="3" id="KW-0444">Lipid biosynthesis</keyword>
<keyword evidence="4" id="KW-0808">Transferase</keyword>
<dbReference type="OrthoDB" id="142078at2"/>